<dbReference type="InterPro" id="IPR041607">
    <property type="entry name" value="HU-HIG"/>
</dbReference>
<reference evidence="3 4" key="1">
    <citation type="submission" date="2016-10" db="EMBL/GenBank/DDBJ databases">
        <authorList>
            <person name="de Groot N.N."/>
        </authorList>
    </citation>
    <scope>NUCLEOTIDE SEQUENCE [LARGE SCALE GENOMIC DNA]</scope>
    <source>
        <strain evidence="3 4">CGMCC 1.12333</strain>
    </source>
</reference>
<sequence length="127" mass="14008">MAVLFKSVGRKNPQDLTAPEKYYPLVVPNGEVDLRSLAKTLTRESTVTSGDCYSILVNLEEQIAILLEEGRSVKLGHLGSFRIGISGTGSDTEEDVSSHNVTKARVLFRSGLELQRMLNNLKFKKQG</sequence>
<evidence type="ECO:0000313" key="4">
    <source>
        <dbReference type="Proteomes" id="UP000199138"/>
    </source>
</evidence>
<evidence type="ECO:0000259" key="2">
    <source>
        <dbReference type="Pfam" id="PF18291"/>
    </source>
</evidence>
<dbReference type="RefSeq" id="WP_093022662.1">
    <property type="nucleotide sequence ID" value="NZ_FPBK01000001.1"/>
</dbReference>
<organism evidence="3 4">
    <name type="scientific">Pustulibacterium marinum</name>
    <dbReference type="NCBI Taxonomy" id="1224947"/>
    <lineage>
        <taxon>Bacteria</taxon>
        <taxon>Pseudomonadati</taxon>
        <taxon>Bacteroidota</taxon>
        <taxon>Flavobacteriia</taxon>
        <taxon>Flavobacteriales</taxon>
        <taxon>Flavobacteriaceae</taxon>
        <taxon>Pustulibacterium</taxon>
    </lineage>
</organism>
<evidence type="ECO:0000256" key="1">
    <source>
        <dbReference type="ARBA" id="ARBA00023125"/>
    </source>
</evidence>
<dbReference type="GO" id="GO:0003677">
    <property type="term" value="F:DNA binding"/>
    <property type="evidence" value="ECO:0007669"/>
    <property type="project" value="UniProtKB-KW"/>
</dbReference>
<dbReference type="Proteomes" id="UP000199138">
    <property type="component" value="Unassembled WGS sequence"/>
</dbReference>
<dbReference type="EMBL" id="FPBK01000001">
    <property type="protein sequence ID" value="SFU30054.1"/>
    <property type="molecule type" value="Genomic_DNA"/>
</dbReference>
<dbReference type="OrthoDB" id="9809801at2"/>
<dbReference type="SUPFAM" id="SSF47729">
    <property type="entry name" value="IHF-like DNA-binding proteins"/>
    <property type="match status" value="1"/>
</dbReference>
<dbReference type="Pfam" id="PF18291">
    <property type="entry name" value="HU-HIG"/>
    <property type="match status" value="1"/>
</dbReference>
<accession>A0A1I7F1Q3</accession>
<dbReference type="InterPro" id="IPR005902">
    <property type="entry name" value="HU_DNA-bd_put"/>
</dbReference>
<proteinExistence type="predicted"/>
<feature type="domain" description="HU" evidence="2">
    <location>
        <begin position="1"/>
        <end position="125"/>
    </location>
</feature>
<protein>
    <submittedName>
        <fullName evidence="3">DNA-binding protein, histone-like, putative</fullName>
    </submittedName>
</protein>
<dbReference type="InterPro" id="IPR010992">
    <property type="entry name" value="IHF-like_DNA-bd_dom_sf"/>
</dbReference>
<dbReference type="AlphaFoldDB" id="A0A1I7F1Q3"/>
<gene>
    <name evidence="3" type="ORF">SAMN05216480_101538</name>
</gene>
<keyword evidence="1 3" id="KW-0238">DNA-binding</keyword>
<keyword evidence="4" id="KW-1185">Reference proteome</keyword>
<evidence type="ECO:0000313" key="3">
    <source>
        <dbReference type="EMBL" id="SFU30054.1"/>
    </source>
</evidence>
<dbReference type="STRING" id="1224947.SAMN05216480_101538"/>
<name>A0A1I7F1Q3_9FLAO</name>
<dbReference type="NCBIfam" id="TIGR01201">
    <property type="entry name" value="HU_rel"/>
    <property type="match status" value="1"/>
</dbReference>